<gene>
    <name evidence="1" type="ORF">OPT61_g10030</name>
</gene>
<dbReference type="Proteomes" id="UP001153331">
    <property type="component" value="Unassembled WGS sequence"/>
</dbReference>
<sequence>MAESHPNRTESQSYFNQQPNDQSVKPTPLRADTGASAARTNTAAETPSNLRRPTNHSRRLPTMERSITNQTAGTNDTQRLEKKQQQLVDVENEYFQLNPWYNQQKEKPVFGLGQPLPHTMRRGMWWGKSDLKKKMEDLKNEEADLQKGIDARDGLDMAKEKESENESDDSRTPLRRGESSKTANGDLQSYTHGRMPNVRQPTSSSYSMAGKGREESNNTERAPINEHGLNEANQGNNGRNNFGLQDGLHPLQELDSSETTQAQKEGKETKKREHDEQQDYYNQYRNPIARFRAQYPQAPAEFLATFVYLFLGIASNLSIATSSSSTGTFESQAWAWGFAATVGIYLSGGVSGGHLSPCITLTLSIFRGFPWRMALVYICMQMLAGLFAGALAYGA</sequence>
<reference evidence="1" key="1">
    <citation type="submission" date="2022-11" db="EMBL/GenBank/DDBJ databases">
        <title>Genome Sequence of Boeremia exigua.</title>
        <authorList>
            <person name="Buettner E."/>
        </authorList>
    </citation>
    <scope>NUCLEOTIDE SEQUENCE</scope>
    <source>
        <strain evidence="1">CU02</strain>
    </source>
</reference>
<organism evidence="1 2">
    <name type="scientific">Boeremia exigua</name>
    <dbReference type="NCBI Taxonomy" id="749465"/>
    <lineage>
        <taxon>Eukaryota</taxon>
        <taxon>Fungi</taxon>
        <taxon>Dikarya</taxon>
        <taxon>Ascomycota</taxon>
        <taxon>Pezizomycotina</taxon>
        <taxon>Dothideomycetes</taxon>
        <taxon>Pleosporomycetidae</taxon>
        <taxon>Pleosporales</taxon>
        <taxon>Pleosporineae</taxon>
        <taxon>Didymellaceae</taxon>
        <taxon>Boeremia</taxon>
    </lineage>
</organism>
<proteinExistence type="predicted"/>
<accession>A0ACC2HRI6</accession>
<dbReference type="EMBL" id="JAPHNI010001406">
    <property type="protein sequence ID" value="KAJ8105687.1"/>
    <property type="molecule type" value="Genomic_DNA"/>
</dbReference>
<name>A0ACC2HRI6_9PLEO</name>
<protein>
    <submittedName>
        <fullName evidence="1">Uncharacterized protein</fullName>
    </submittedName>
</protein>
<keyword evidence="2" id="KW-1185">Reference proteome</keyword>
<comment type="caution">
    <text evidence="1">The sequence shown here is derived from an EMBL/GenBank/DDBJ whole genome shotgun (WGS) entry which is preliminary data.</text>
</comment>
<evidence type="ECO:0000313" key="2">
    <source>
        <dbReference type="Proteomes" id="UP001153331"/>
    </source>
</evidence>
<evidence type="ECO:0000313" key="1">
    <source>
        <dbReference type="EMBL" id="KAJ8105687.1"/>
    </source>
</evidence>